<accession>A0ABU8P782</accession>
<evidence type="ECO:0000256" key="2">
    <source>
        <dbReference type="ARBA" id="ARBA00008814"/>
    </source>
</evidence>
<keyword evidence="4 6" id="KW-0732">Signal</keyword>
<evidence type="ECO:0000256" key="5">
    <source>
        <dbReference type="SAM" id="MobiDB-lite"/>
    </source>
</evidence>
<reference evidence="8 9" key="1">
    <citation type="submission" date="2024-02" db="EMBL/GenBank/DDBJ databases">
        <title>Whole genome sequencing and characterization of Corynebacterium isolated from the ocular surface of dry eye disease sufferers.</title>
        <authorList>
            <person name="Naqvi M."/>
        </authorList>
    </citation>
    <scope>NUCLEOTIDE SEQUENCE [LARGE SCALE GENOMIC DNA]</scope>
    <source>
        <strain evidence="8 9">PCR27</strain>
    </source>
</reference>
<dbReference type="Gene3D" id="3.40.50.1980">
    <property type="entry name" value="Nitrogenase molybdenum iron protein domain"/>
    <property type="match status" value="2"/>
</dbReference>
<keyword evidence="3" id="KW-0813">Transport</keyword>
<proteinExistence type="inferred from homology"/>
<evidence type="ECO:0000256" key="3">
    <source>
        <dbReference type="ARBA" id="ARBA00022448"/>
    </source>
</evidence>
<organism evidence="8 9">
    <name type="scientific">Corynebacterium marquesiae</name>
    <dbReference type="NCBI Taxonomy" id="2913503"/>
    <lineage>
        <taxon>Bacteria</taxon>
        <taxon>Bacillati</taxon>
        <taxon>Actinomycetota</taxon>
        <taxon>Actinomycetes</taxon>
        <taxon>Mycobacteriales</taxon>
        <taxon>Corynebacteriaceae</taxon>
        <taxon>Corynebacterium</taxon>
    </lineage>
</organism>
<dbReference type="SUPFAM" id="SSF53807">
    <property type="entry name" value="Helical backbone' metal receptor"/>
    <property type="match status" value="1"/>
</dbReference>
<dbReference type="PROSITE" id="PS51257">
    <property type="entry name" value="PROKAR_LIPOPROTEIN"/>
    <property type="match status" value="1"/>
</dbReference>
<dbReference type="InterPro" id="IPR002491">
    <property type="entry name" value="ABC_transptr_periplasmic_BD"/>
</dbReference>
<feature type="domain" description="Fe/B12 periplasmic-binding" evidence="7">
    <location>
        <begin position="59"/>
        <end position="331"/>
    </location>
</feature>
<protein>
    <submittedName>
        <fullName evidence="8">ABC transporter substrate-binding protein</fullName>
    </submittedName>
</protein>
<feature type="region of interest" description="Disordered" evidence="5">
    <location>
        <begin position="31"/>
        <end position="53"/>
    </location>
</feature>
<dbReference type="Proteomes" id="UP001372244">
    <property type="component" value="Unassembled WGS sequence"/>
</dbReference>
<dbReference type="RefSeq" id="WP_284792114.1">
    <property type="nucleotide sequence ID" value="NZ_JASPHO010000015.1"/>
</dbReference>
<dbReference type="PANTHER" id="PTHR30532:SF28">
    <property type="entry name" value="PETROBACTIN-BINDING PROTEIN YCLQ"/>
    <property type="match status" value="1"/>
</dbReference>
<evidence type="ECO:0000256" key="4">
    <source>
        <dbReference type="ARBA" id="ARBA00022729"/>
    </source>
</evidence>
<comment type="similarity">
    <text evidence="2">Belongs to the bacterial solute-binding protein 8 family.</text>
</comment>
<evidence type="ECO:0000256" key="1">
    <source>
        <dbReference type="ARBA" id="ARBA00004196"/>
    </source>
</evidence>
<dbReference type="InterPro" id="IPR051313">
    <property type="entry name" value="Bact_iron-sidero_bind"/>
</dbReference>
<dbReference type="EMBL" id="JBAHUZ010000030">
    <property type="protein sequence ID" value="MEJ4139464.1"/>
    <property type="molecule type" value="Genomic_DNA"/>
</dbReference>
<dbReference type="PROSITE" id="PS50983">
    <property type="entry name" value="FE_B12_PBP"/>
    <property type="match status" value="1"/>
</dbReference>
<evidence type="ECO:0000313" key="8">
    <source>
        <dbReference type="EMBL" id="MEJ4139464.1"/>
    </source>
</evidence>
<dbReference type="PANTHER" id="PTHR30532">
    <property type="entry name" value="IRON III DICITRATE-BINDING PERIPLASMIC PROTEIN"/>
    <property type="match status" value="1"/>
</dbReference>
<keyword evidence="9" id="KW-1185">Reference proteome</keyword>
<comment type="subcellular location">
    <subcellularLocation>
        <location evidence="1">Cell envelope</location>
    </subcellularLocation>
</comment>
<comment type="caution">
    <text evidence="8">The sequence shown here is derived from an EMBL/GenBank/DDBJ whole genome shotgun (WGS) entry which is preliminary data.</text>
</comment>
<feature type="signal peptide" evidence="6">
    <location>
        <begin position="1"/>
        <end position="22"/>
    </location>
</feature>
<name>A0ABU8P782_9CORY</name>
<evidence type="ECO:0000259" key="7">
    <source>
        <dbReference type="PROSITE" id="PS50983"/>
    </source>
</evidence>
<sequence>MVKNIHRSLVSAVIAVSLAVTACSPAEDGAVEEEKGASASALTLKDNNGEQELHPPYERVAVTDNRAFEILSDWGVHIVAAPLDLVPDTLSKDINEESVEANLGSHREPDLEALVAADPDIVVNGQRFSQYQDDLESLVDGTPVVDFTPRDGEDMAKELIRQTEAMGKIFGHEDDAKALVDDFNAALERAKKAYDPDKKIMAVNTSGGEINYIAPGKGRFYGPLFELIGMTPALEVDNASDDHEGDDISVEAIAQSNPDYILVMDRDGAIAKDEEGYTPGQKLVEDSSALKNVTAVKEGRIVTAPQDTYTNENIITYTETLNAMADAFEKN</sequence>
<dbReference type="Pfam" id="PF01497">
    <property type="entry name" value="Peripla_BP_2"/>
    <property type="match status" value="1"/>
</dbReference>
<gene>
    <name evidence="8" type="ORF">V5S76_10145</name>
</gene>
<feature type="chain" id="PRO_5046473665" evidence="6">
    <location>
        <begin position="23"/>
        <end position="331"/>
    </location>
</feature>
<evidence type="ECO:0000256" key="6">
    <source>
        <dbReference type="SAM" id="SignalP"/>
    </source>
</evidence>
<evidence type="ECO:0000313" key="9">
    <source>
        <dbReference type="Proteomes" id="UP001372244"/>
    </source>
</evidence>